<organism evidence="1 2">
    <name type="scientific">Nostoc sphaeroides CCNUC1</name>
    <dbReference type="NCBI Taxonomy" id="2653204"/>
    <lineage>
        <taxon>Bacteria</taxon>
        <taxon>Bacillati</taxon>
        <taxon>Cyanobacteriota</taxon>
        <taxon>Cyanophyceae</taxon>
        <taxon>Nostocales</taxon>
        <taxon>Nostocaceae</taxon>
        <taxon>Nostoc</taxon>
    </lineage>
</organism>
<sequence length="38" mass="4417">MIIVLIPIIFEAAQNQAWPDLGVEQILRKQSYRSIQFS</sequence>
<dbReference type="EMBL" id="CP045226">
    <property type="protein sequence ID" value="QFS47846.1"/>
    <property type="molecule type" value="Genomic_DNA"/>
</dbReference>
<dbReference type="KEGG" id="nsh:GXM_05338"/>
<protein>
    <submittedName>
        <fullName evidence="1">Uncharacterized protein</fullName>
    </submittedName>
</protein>
<gene>
    <name evidence="1" type="ORF">GXM_05338</name>
</gene>
<keyword evidence="2" id="KW-1185">Reference proteome</keyword>
<dbReference type="Proteomes" id="UP000326678">
    <property type="component" value="Chromosome Gxm1"/>
</dbReference>
<dbReference type="AlphaFoldDB" id="A0A5P8W6G2"/>
<proteinExistence type="predicted"/>
<evidence type="ECO:0000313" key="1">
    <source>
        <dbReference type="EMBL" id="QFS47846.1"/>
    </source>
</evidence>
<evidence type="ECO:0000313" key="2">
    <source>
        <dbReference type="Proteomes" id="UP000326678"/>
    </source>
</evidence>
<reference evidence="1 2" key="1">
    <citation type="submission" date="2019-10" db="EMBL/GenBank/DDBJ databases">
        <title>Genomic and transcriptomic insights into the perfect genentic adaptation of a filamentous nitrogen-fixing cyanobacterium to rice fields.</title>
        <authorList>
            <person name="Chen Z."/>
        </authorList>
    </citation>
    <scope>NUCLEOTIDE SEQUENCE [LARGE SCALE GENOMIC DNA]</scope>
    <source>
        <strain evidence="1">CCNUC1</strain>
    </source>
</reference>
<name>A0A5P8W6G2_9NOSO</name>
<accession>A0A5P8W6G2</accession>